<dbReference type="Pfam" id="PF00059">
    <property type="entry name" value="Lectin_C"/>
    <property type="match status" value="1"/>
</dbReference>
<dbReference type="InterPro" id="IPR050828">
    <property type="entry name" value="C-type_lectin/matrix_domain"/>
</dbReference>
<keyword evidence="4" id="KW-1133">Transmembrane helix</keyword>
<dbReference type="InterPro" id="IPR033992">
    <property type="entry name" value="NKR-like_CTLD"/>
</dbReference>
<dbReference type="InterPro" id="IPR001304">
    <property type="entry name" value="C-type_lectin-like"/>
</dbReference>
<dbReference type="PANTHER" id="PTHR45710">
    <property type="entry name" value="C-TYPE LECTIN DOMAIN-CONTAINING PROTEIN 180"/>
    <property type="match status" value="1"/>
</dbReference>
<protein>
    <recommendedName>
        <fullName evidence="5">C-type lectin domain-containing protein</fullName>
    </recommendedName>
</protein>
<keyword evidence="2" id="KW-0430">Lectin</keyword>
<dbReference type="SUPFAM" id="SSF56436">
    <property type="entry name" value="C-type lectin-like"/>
    <property type="match status" value="1"/>
</dbReference>
<dbReference type="PANTHER" id="PTHR45710:SF8">
    <property type="entry name" value="RERATING FAMILY MEMBER 4"/>
    <property type="match status" value="1"/>
</dbReference>
<feature type="transmembrane region" description="Helical" evidence="4">
    <location>
        <begin position="102"/>
        <end position="124"/>
    </location>
</feature>
<organism evidence="6 7">
    <name type="scientific">Accipiter nisus</name>
    <name type="common">Eurasian sparrowhawk</name>
    <dbReference type="NCBI Taxonomy" id="211598"/>
    <lineage>
        <taxon>Eukaryota</taxon>
        <taxon>Metazoa</taxon>
        <taxon>Chordata</taxon>
        <taxon>Craniata</taxon>
        <taxon>Vertebrata</taxon>
        <taxon>Euteleostomi</taxon>
        <taxon>Archelosauria</taxon>
        <taxon>Archosauria</taxon>
        <taxon>Dinosauria</taxon>
        <taxon>Saurischia</taxon>
        <taxon>Theropoda</taxon>
        <taxon>Coelurosauria</taxon>
        <taxon>Aves</taxon>
        <taxon>Neognathae</taxon>
        <taxon>Neoaves</taxon>
        <taxon>Telluraves</taxon>
        <taxon>Accipitrimorphae</taxon>
        <taxon>Accipitriformes</taxon>
        <taxon>Accipitridae</taxon>
        <taxon>Accipitrinae</taxon>
        <taxon>Accipiter</taxon>
    </lineage>
</organism>
<comment type="subcellular location">
    <subcellularLocation>
        <location evidence="1">Cell membrane</location>
        <topology evidence="1">Single-pass type II membrane protein</topology>
    </subcellularLocation>
</comment>
<keyword evidence="4" id="KW-0472">Membrane</keyword>
<dbReference type="Gene3D" id="3.10.100.10">
    <property type="entry name" value="Mannose-Binding Protein A, subunit A"/>
    <property type="match status" value="1"/>
</dbReference>
<evidence type="ECO:0000256" key="4">
    <source>
        <dbReference type="SAM" id="Phobius"/>
    </source>
</evidence>
<feature type="compositionally biased region" description="Gly residues" evidence="3">
    <location>
        <begin position="75"/>
        <end position="84"/>
    </location>
</feature>
<feature type="region of interest" description="Disordered" evidence="3">
    <location>
        <begin position="44"/>
        <end position="89"/>
    </location>
</feature>
<accession>A0A8B9NK73</accession>
<dbReference type="InterPro" id="IPR016186">
    <property type="entry name" value="C-type_lectin-like/link_sf"/>
</dbReference>
<dbReference type="GO" id="GO:0005886">
    <property type="term" value="C:plasma membrane"/>
    <property type="evidence" value="ECO:0007669"/>
    <property type="project" value="UniProtKB-SubCell"/>
</dbReference>
<feature type="domain" description="C-type lectin" evidence="5">
    <location>
        <begin position="148"/>
        <end position="250"/>
    </location>
</feature>
<feature type="compositionally biased region" description="Basic residues" evidence="3">
    <location>
        <begin position="53"/>
        <end position="65"/>
    </location>
</feature>
<reference evidence="6" key="1">
    <citation type="submission" date="2025-08" db="UniProtKB">
        <authorList>
            <consortium name="Ensembl"/>
        </authorList>
    </citation>
    <scope>IDENTIFICATION</scope>
</reference>
<evidence type="ECO:0000259" key="5">
    <source>
        <dbReference type="PROSITE" id="PS50041"/>
    </source>
</evidence>
<evidence type="ECO:0000256" key="1">
    <source>
        <dbReference type="ARBA" id="ARBA00004401"/>
    </source>
</evidence>
<dbReference type="GO" id="GO:0030246">
    <property type="term" value="F:carbohydrate binding"/>
    <property type="evidence" value="ECO:0007669"/>
    <property type="project" value="UniProtKB-KW"/>
</dbReference>
<evidence type="ECO:0000313" key="7">
    <source>
        <dbReference type="Proteomes" id="UP000694541"/>
    </source>
</evidence>
<dbReference type="Ensembl" id="ENSANIT00000025777.1">
    <property type="protein sequence ID" value="ENSANIP00000024945.1"/>
    <property type="gene ID" value="ENSANIG00000016868.1"/>
</dbReference>
<name>A0A8B9NK73_9AVES</name>
<dbReference type="SMART" id="SM00034">
    <property type="entry name" value="CLECT"/>
    <property type="match status" value="1"/>
</dbReference>
<sequence length="265" mass="29749">MERPRRLPPLPTWTALSYKPEPSGFVLPWVRQIAGQLLQKTAADSSLLPTHTHPPRRVRPLRRFRPRDLPTRGAGPMGGRGLGGSSPERGSGAHKGLFSNIWLWRGVAGVLTAAVILILCIQFVNRSLDKDFPVCPYLELCPSGWLYFQRKCYYLSESEANWNSSQSLCSSHNASLLVIENDQELNFMVKITKQDPWIGLYKRNEEFFWVNGKALDNKLIEVKGSGNCAYLESKGVSASGCYLTRKWMKRSQAGNVVLGKSLLEN</sequence>
<dbReference type="AlphaFoldDB" id="A0A8B9NK73"/>
<reference evidence="6" key="2">
    <citation type="submission" date="2025-09" db="UniProtKB">
        <authorList>
            <consortium name="Ensembl"/>
        </authorList>
    </citation>
    <scope>IDENTIFICATION</scope>
</reference>
<keyword evidence="7" id="KW-1185">Reference proteome</keyword>
<dbReference type="InterPro" id="IPR016187">
    <property type="entry name" value="CTDL_fold"/>
</dbReference>
<dbReference type="Proteomes" id="UP000694541">
    <property type="component" value="Unplaced"/>
</dbReference>
<evidence type="ECO:0000256" key="3">
    <source>
        <dbReference type="SAM" id="MobiDB-lite"/>
    </source>
</evidence>
<evidence type="ECO:0000256" key="2">
    <source>
        <dbReference type="ARBA" id="ARBA00022734"/>
    </source>
</evidence>
<keyword evidence="4" id="KW-0812">Transmembrane</keyword>
<dbReference type="PROSITE" id="PS50041">
    <property type="entry name" value="C_TYPE_LECTIN_2"/>
    <property type="match status" value="1"/>
</dbReference>
<evidence type="ECO:0000313" key="6">
    <source>
        <dbReference type="Ensembl" id="ENSANIP00000024945.1"/>
    </source>
</evidence>
<proteinExistence type="predicted"/>
<dbReference type="CDD" id="cd03593">
    <property type="entry name" value="CLECT_NK_receptors_like"/>
    <property type="match status" value="1"/>
</dbReference>